<dbReference type="EMBL" id="JAFNAA010000002">
    <property type="protein sequence ID" value="MBO1107027.1"/>
    <property type="molecule type" value="Genomic_DNA"/>
</dbReference>
<dbReference type="GO" id="GO:0015421">
    <property type="term" value="F:ABC-type oligopeptide transporter activity"/>
    <property type="evidence" value="ECO:0007669"/>
    <property type="project" value="TreeGrafter"/>
</dbReference>
<keyword evidence="8 9" id="KW-0472">Membrane</keyword>
<feature type="transmembrane region" description="Helical" evidence="9">
    <location>
        <begin position="25"/>
        <end position="50"/>
    </location>
</feature>
<comment type="subcellular location">
    <subcellularLocation>
        <location evidence="1">Cell membrane</location>
        <topology evidence="1">Multi-pass membrane protein</topology>
    </subcellularLocation>
</comment>
<keyword evidence="3" id="KW-1003">Cell membrane</keyword>
<evidence type="ECO:0000256" key="4">
    <source>
        <dbReference type="ARBA" id="ARBA00022692"/>
    </source>
</evidence>
<dbReference type="GO" id="GO:0016887">
    <property type="term" value="F:ATP hydrolysis activity"/>
    <property type="evidence" value="ECO:0007669"/>
    <property type="project" value="InterPro"/>
</dbReference>
<feature type="domain" description="ABC transmembrane type-1" evidence="11">
    <location>
        <begin position="26"/>
        <end position="310"/>
    </location>
</feature>
<dbReference type="InterPro" id="IPR017871">
    <property type="entry name" value="ABC_transporter-like_CS"/>
</dbReference>
<evidence type="ECO:0000256" key="2">
    <source>
        <dbReference type="ARBA" id="ARBA00022448"/>
    </source>
</evidence>
<protein>
    <submittedName>
        <fullName evidence="12">SmdB family multidrug efflux ABC transporter permease/ATP-binding protein</fullName>
    </submittedName>
</protein>
<evidence type="ECO:0000313" key="13">
    <source>
        <dbReference type="Proteomes" id="UP000664658"/>
    </source>
</evidence>
<dbReference type="CDD" id="cd18544">
    <property type="entry name" value="ABC_6TM_TmrA_like"/>
    <property type="match status" value="1"/>
</dbReference>
<dbReference type="InterPro" id="IPR027417">
    <property type="entry name" value="P-loop_NTPase"/>
</dbReference>
<keyword evidence="7 9" id="KW-1133">Transmembrane helix</keyword>
<dbReference type="PROSITE" id="PS50929">
    <property type="entry name" value="ABC_TM1F"/>
    <property type="match status" value="1"/>
</dbReference>
<feature type="transmembrane region" description="Helical" evidence="9">
    <location>
        <begin position="62"/>
        <end position="84"/>
    </location>
</feature>
<dbReference type="RefSeq" id="WP_207541542.1">
    <property type="nucleotide sequence ID" value="NZ_JAFNAA010000002.1"/>
</dbReference>
<dbReference type="PANTHER" id="PTHR43394:SF1">
    <property type="entry name" value="ATP-BINDING CASSETTE SUB-FAMILY B MEMBER 10, MITOCHONDRIAL"/>
    <property type="match status" value="1"/>
</dbReference>
<dbReference type="InterPro" id="IPR011527">
    <property type="entry name" value="ABC1_TM_dom"/>
</dbReference>
<dbReference type="InterPro" id="IPR003593">
    <property type="entry name" value="AAA+_ATPase"/>
</dbReference>
<dbReference type="PROSITE" id="PS00211">
    <property type="entry name" value="ABC_TRANSPORTER_1"/>
    <property type="match status" value="1"/>
</dbReference>
<sequence>MLNRSEQWPTLKRLLGYGQPYRRDFILATAMLWLASAAEVGGPLLVSYFIDHFLAAGRLPQWPVLSLLVAFLLLQVAAGTLHYFQSLRFNKVALKVVQDIRCDVFNAAVMQPLAVFDTQPVGQLISKVTNDTEVIKDLYVTVLVTLLRNIALISVMLVAMFSLNWKMALVASVMFPVVLTVMAVYQKRSIPVVRAVRERLAGINDGFNETISGIHVIQQMRQEARMGEKLAAQSHAHYRSRMQALRLDAVLLRPLLSLISACILSGLLMVFGFSAAGSVGVGVLYAFISYLGRMNEPLIELTSQQSMLQQSIVAGERIFSLMDAPAQHYGEHAQPLPDGRIAIEDVSFGYKPNEPVLQQISLQVPDGDFVALVGHTGSGKSTLASLLMGYYPVAQGQIALGGEPIAQLSHDVLRRDIAMVQQDPVVLAASVRDNVTLGREVSDSLIWDVLEKVQLDGVVRGMNAGLDTLLGEQGNNLSVGQKQLLALARVLVQQPKILILDEATANIDSGTEQAIQTALAVVRQHTTLVVIAHRLSTIVEASQIVVLHRGRIVEQGTHEALLARNGRYTQMWTLQQTGTSMSLA</sequence>
<dbReference type="NCBIfam" id="NF008056">
    <property type="entry name" value="PRK10790.1"/>
    <property type="match status" value="1"/>
</dbReference>
<evidence type="ECO:0000256" key="7">
    <source>
        <dbReference type="ARBA" id="ARBA00022989"/>
    </source>
</evidence>
<dbReference type="SMART" id="SM00382">
    <property type="entry name" value="AAA"/>
    <property type="match status" value="1"/>
</dbReference>
<dbReference type="PROSITE" id="PS50893">
    <property type="entry name" value="ABC_TRANSPORTER_2"/>
    <property type="match status" value="1"/>
</dbReference>
<evidence type="ECO:0000256" key="3">
    <source>
        <dbReference type="ARBA" id="ARBA00022475"/>
    </source>
</evidence>
<dbReference type="Pfam" id="PF00005">
    <property type="entry name" value="ABC_tran"/>
    <property type="match status" value="1"/>
</dbReference>
<dbReference type="InterPro" id="IPR036640">
    <property type="entry name" value="ABC1_TM_sf"/>
</dbReference>
<evidence type="ECO:0000256" key="6">
    <source>
        <dbReference type="ARBA" id="ARBA00022840"/>
    </source>
</evidence>
<dbReference type="PANTHER" id="PTHR43394">
    <property type="entry name" value="ATP-DEPENDENT PERMEASE MDL1, MITOCHONDRIAL"/>
    <property type="match status" value="1"/>
</dbReference>
<dbReference type="Gene3D" id="3.40.50.300">
    <property type="entry name" value="P-loop containing nucleotide triphosphate hydrolases"/>
    <property type="match status" value="1"/>
</dbReference>
<reference evidence="12" key="1">
    <citation type="submission" date="2021-03" db="EMBL/GenBank/DDBJ databases">
        <title>Plesiomonas shigelloides zfcc0051, isolated from zebrafish feces.</title>
        <authorList>
            <person name="Vanderhoek Z."/>
            <person name="Gaulke C."/>
        </authorList>
    </citation>
    <scope>NUCLEOTIDE SEQUENCE</scope>
    <source>
        <strain evidence="12">Zfcc0051</strain>
    </source>
</reference>
<feature type="domain" description="ABC transporter" evidence="10">
    <location>
        <begin position="341"/>
        <end position="574"/>
    </location>
</feature>
<evidence type="ECO:0000259" key="11">
    <source>
        <dbReference type="PROSITE" id="PS50929"/>
    </source>
</evidence>
<evidence type="ECO:0000256" key="8">
    <source>
        <dbReference type="ARBA" id="ARBA00023136"/>
    </source>
</evidence>
<dbReference type="Proteomes" id="UP000664658">
    <property type="component" value="Unassembled WGS sequence"/>
</dbReference>
<keyword evidence="4 9" id="KW-0812">Transmembrane</keyword>
<dbReference type="AlphaFoldDB" id="A0A8I1W373"/>
<evidence type="ECO:0000313" key="12">
    <source>
        <dbReference type="EMBL" id="MBO1107027.1"/>
    </source>
</evidence>
<dbReference type="InterPro" id="IPR003439">
    <property type="entry name" value="ABC_transporter-like_ATP-bd"/>
</dbReference>
<keyword evidence="5" id="KW-0547">Nucleotide-binding</keyword>
<gene>
    <name evidence="12" type="ORF">J2R62_02105</name>
</gene>
<keyword evidence="2" id="KW-0813">Transport</keyword>
<feature type="transmembrane region" description="Helical" evidence="9">
    <location>
        <begin position="167"/>
        <end position="185"/>
    </location>
</feature>
<comment type="caution">
    <text evidence="12">The sequence shown here is derived from an EMBL/GenBank/DDBJ whole genome shotgun (WGS) entry which is preliminary data.</text>
</comment>
<dbReference type="Gene3D" id="1.20.1560.10">
    <property type="entry name" value="ABC transporter type 1, transmembrane domain"/>
    <property type="match status" value="1"/>
</dbReference>
<evidence type="ECO:0000256" key="1">
    <source>
        <dbReference type="ARBA" id="ARBA00004651"/>
    </source>
</evidence>
<accession>A0A8I1W373</accession>
<dbReference type="GO" id="GO:0005524">
    <property type="term" value="F:ATP binding"/>
    <property type="evidence" value="ECO:0007669"/>
    <property type="project" value="UniProtKB-KW"/>
</dbReference>
<feature type="transmembrane region" description="Helical" evidence="9">
    <location>
        <begin position="138"/>
        <end position="161"/>
    </location>
</feature>
<dbReference type="SUPFAM" id="SSF90123">
    <property type="entry name" value="ABC transporter transmembrane region"/>
    <property type="match status" value="1"/>
</dbReference>
<feature type="transmembrane region" description="Helical" evidence="9">
    <location>
        <begin position="255"/>
        <end position="288"/>
    </location>
</feature>
<proteinExistence type="predicted"/>
<evidence type="ECO:0000256" key="9">
    <source>
        <dbReference type="SAM" id="Phobius"/>
    </source>
</evidence>
<dbReference type="Pfam" id="PF00664">
    <property type="entry name" value="ABC_membrane"/>
    <property type="match status" value="1"/>
</dbReference>
<dbReference type="SUPFAM" id="SSF52540">
    <property type="entry name" value="P-loop containing nucleoside triphosphate hydrolases"/>
    <property type="match status" value="1"/>
</dbReference>
<name>A0A8I1W373_PLESH</name>
<organism evidence="12 13">
    <name type="scientific">Plesiomonas shigelloides</name>
    <name type="common">Aeromonas shigelloides</name>
    <dbReference type="NCBI Taxonomy" id="703"/>
    <lineage>
        <taxon>Bacteria</taxon>
        <taxon>Pseudomonadati</taxon>
        <taxon>Pseudomonadota</taxon>
        <taxon>Gammaproteobacteria</taxon>
        <taxon>Enterobacterales</taxon>
        <taxon>Enterobacteriaceae</taxon>
        <taxon>Plesiomonas</taxon>
    </lineage>
</organism>
<dbReference type="InterPro" id="IPR039421">
    <property type="entry name" value="Type_1_exporter"/>
</dbReference>
<evidence type="ECO:0000259" key="10">
    <source>
        <dbReference type="PROSITE" id="PS50893"/>
    </source>
</evidence>
<dbReference type="FunFam" id="3.40.50.300:FF:000221">
    <property type="entry name" value="Multidrug ABC transporter ATP-binding protein"/>
    <property type="match status" value="1"/>
</dbReference>
<keyword evidence="6 12" id="KW-0067">ATP-binding</keyword>
<dbReference type="GO" id="GO:0005886">
    <property type="term" value="C:plasma membrane"/>
    <property type="evidence" value="ECO:0007669"/>
    <property type="project" value="UniProtKB-SubCell"/>
</dbReference>
<evidence type="ECO:0000256" key="5">
    <source>
        <dbReference type="ARBA" id="ARBA00022741"/>
    </source>
</evidence>